<name>A0A7C8HG09_9FIRM</name>
<accession>A0A7C8HG09</accession>
<evidence type="ECO:0000313" key="1">
    <source>
        <dbReference type="EMBL" id="KAE9629123.1"/>
    </source>
</evidence>
<dbReference type="PROSITE" id="PS51257">
    <property type="entry name" value="PROKAR_LIPOPROTEIN"/>
    <property type="match status" value="1"/>
</dbReference>
<organism evidence="1 2">
    <name type="scientific">Defluviitalea raffinosedens</name>
    <dbReference type="NCBI Taxonomy" id="1450156"/>
    <lineage>
        <taxon>Bacteria</taxon>
        <taxon>Bacillati</taxon>
        <taxon>Bacillota</taxon>
        <taxon>Clostridia</taxon>
        <taxon>Lachnospirales</taxon>
        <taxon>Defluviitaleaceae</taxon>
        <taxon>Defluviitalea</taxon>
    </lineage>
</organism>
<dbReference type="InterPro" id="IPR021598">
    <property type="entry name" value="DUF3221"/>
</dbReference>
<keyword evidence="2" id="KW-1185">Reference proteome</keyword>
<protein>
    <submittedName>
        <fullName evidence="1">DUF3221 domain-containing protein</fullName>
    </submittedName>
</protein>
<dbReference type="AlphaFoldDB" id="A0A7C8HG09"/>
<proteinExistence type="predicted"/>
<dbReference type="Pfam" id="PF11518">
    <property type="entry name" value="DUF3221"/>
    <property type="match status" value="1"/>
</dbReference>
<sequence>MRGIIKKMFCLPVILLMCIGLTGCGETSKKKLSSLTHFEAIVIKNGENFVVVPNENSNEARISDQIAVRTNNASIMGINNQVIRIDEIPVGHVVEITYNGEIMESYPAQVFADKIQLYAMSPIIEAYLKIIEEIYQEDPGLNQDISIIALDTTDIKNLNDWEKQILLVNMEQKYGKEVMESTFEELMNEGLIDKENRAFPEGILITITNPNFNENKDTLTYEIKKWRSGTGAVGYTGIAYYDNGTWIIEKKNMWIS</sequence>
<evidence type="ECO:0000313" key="2">
    <source>
        <dbReference type="Proteomes" id="UP000483018"/>
    </source>
</evidence>
<gene>
    <name evidence="1" type="ORF">GND95_13475</name>
</gene>
<comment type="caution">
    <text evidence="1">The sequence shown here is derived from an EMBL/GenBank/DDBJ whole genome shotgun (WGS) entry which is preliminary data.</text>
</comment>
<dbReference type="EMBL" id="WSLF01000018">
    <property type="protein sequence ID" value="KAE9629123.1"/>
    <property type="molecule type" value="Genomic_DNA"/>
</dbReference>
<dbReference type="Proteomes" id="UP000483018">
    <property type="component" value="Unassembled WGS sequence"/>
</dbReference>
<reference evidence="1 2" key="1">
    <citation type="submission" date="2019-12" db="EMBL/GenBank/DDBJ databases">
        <title>Defluviitalea raffinosedens, isolated from a biogas fermenter, genome sequencing and characterization.</title>
        <authorList>
            <person name="Rettenmaier R."/>
            <person name="Schneider M."/>
            <person name="Neuhaus K."/>
            <person name="Liebl W."/>
            <person name="Zverlov V."/>
        </authorList>
    </citation>
    <scope>NUCLEOTIDE SEQUENCE [LARGE SCALE GENOMIC DNA]</scope>
    <source>
        <strain evidence="1 2">249c-K6</strain>
    </source>
</reference>